<accession>A0A6G1DYI8</accession>
<dbReference type="EMBL" id="SPHZ02000005">
    <property type="protein sequence ID" value="KAF0917481.1"/>
    <property type="molecule type" value="Genomic_DNA"/>
</dbReference>
<reference evidence="1 2" key="1">
    <citation type="submission" date="2019-11" db="EMBL/GenBank/DDBJ databases">
        <title>Whole genome sequence of Oryza granulata.</title>
        <authorList>
            <person name="Li W."/>
        </authorList>
    </citation>
    <scope>NUCLEOTIDE SEQUENCE [LARGE SCALE GENOMIC DNA]</scope>
    <source>
        <strain evidence="2">cv. Menghai</strain>
        <tissue evidence="1">Leaf</tissue>
    </source>
</reference>
<comment type="caution">
    <text evidence="1">The sequence shown here is derived from an EMBL/GenBank/DDBJ whole genome shotgun (WGS) entry which is preliminary data.</text>
</comment>
<name>A0A6G1DYI8_9ORYZ</name>
<keyword evidence="2" id="KW-1185">Reference proteome</keyword>
<dbReference type="Proteomes" id="UP000479710">
    <property type="component" value="Unassembled WGS sequence"/>
</dbReference>
<evidence type="ECO:0000313" key="1">
    <source>
        <dbReference type="EMBL" id="KAF0917481.1"/>
    </source>
</evidence>
<evidence type="ECO:0000313" key="2">
    <source>
        <dbReference type="Proteomes" id="UP000479710"/>
    </source>
</evidence>
<sequence length="76" mass="9053">MRCLWSKYFYAPHRVAFENRAFGFGERTPKIYQESNLYWGEAEMSDCVRIRVRGFPLGTERYKKVAMPKTLHFRAG</sequence>
<protein>
    <submittedName>
        <fullName evidence="1">Uncharacterized protein</fullName>
    </submittedName>
</protein>
<organism evidence="1 2">
    <name type="scientific">Oryza meyeriana var. granulata</name>
    <dbReference type="NCBI Taxonomy" id="110450"/>
    <lineage>
        <taxon>Eukaryota</taxon>
        <taxon>Viridiplantae</taxon>
        <taxon>Streptophyta</taxon>
        <taxon>Embryophyta</taxon>
        <taxon>Tracheophyta</taxon>
        <taxon>Spermatophyta</taxon>
        <taxon>Magnoliopsida</taxon>
        <taxon>Liliopsida</taxon>
        <taxon>Poales</taxon>
        <taxon>Poaceae</taxon>
        <taxon>BOP clade</taxon>
        <taxon>Oryzoideae</taxon>
        <taxon>Oryzeae</taxon>
        <taxon>Oryzinae</taxon>
        <taxon>Oryza</taxon>
        <taxon>Oryza meyeriana</taxon>
    </lineage>
</organism>
<gene>
    <name evidence="1" type="ORF">E2562_020594</name>
</gene>
<proteinExistence type="predicted"/>
<dbReference type="AlphaFoldDB" id="A0A6G1DYI8"/>